<feature type="compositionally biased region" description="Basic residues" evidence="2">
    <location>
        <begin position="1"/>
        <end position="13"/>
    </location>
</feature>
<dbReference type="OrthoDB" id="8964991at2759"/>
<feature type="compositionally biased region" description="Low complexity" evidence="2">
    <location>
        <begin position="321"/>
        <end position="351"/>
    </location>
</feature>
<feature type="compositionally biased region" description="Basic and acidic residues" evidence="2">
    <location>
        <begin position="72"/>
        <end position="81"/>
    </location>
</feature>
<dbReference type="Proteomes" id="UP000000437">
    <property type="component" value="Chromosome 22"/>
</dbReference>
<dbReference type="GeneID" id="570187"/>
<reference evidence="4" key="2">
    <citation type="journal article" date="2013" name="Nature">
        <title>The zebrafish reference genome sequence and its relationship to the human genome.</title>
        <authorList>
            <consortium name="Genome Reference Consortium Zebrafish"/>
            <person name="Howe K."/>
            <person name="Clark M.D."/>
            <person name="Torroja C.F."/>
            <person name="Torrance J."/>
            <person name="Berthelot C."/>
            <person name="Muffato M."/>
            <person name="Collins J.E."/>
            <person name="Humphray S."/>
            <person name="McLaren K."/>
            <person name="Matthews L."/>
            <person name="McLaren S."/>
            <person name="Sealy I."/>
            <person name="Caccamo M."/>
            <person name="Churcher C."/>
            <person name="Scott C."/>
            <person name="Barrett J.C."/>
            <person name="Koch R."/>
            <person name="Rauch G.J."/>
            <person name="White S."/>
            <person name="Chow W."/>
            <person name="Kilian B."/>
            <person name="Quintais L.T."/>
            <person name="Guerra-Assuncao J.A."/>
            <person name="Zhou Y."/>
            <person name="Gu Y."/>
            <person name="Yen J."/>
            <person name="Vogel J.H."/>
            <person name="Eyre T."/>
            <person name="Redmond S."/>
            <person name="Banerjee R."/>
            <person name="Chi J."/>
            <person name="Fu B."/>
            <person name="Langley E."/>
            <person name="Maguire S.F."/>
            <person name="Laird G.K."/>
            <person name="Lloyd D."/>
            <person name="Kenyon E."/>
            <person name="Donaldson S."/>
            <person name="Sehra H."/>
            <person name="Almeida-King J."/>
            <person name="Loveland J."/>
            <person name="Trevanion S."/>
            <person name="Jones M."/>
            <person name="Quail M."/>
            <person name="Willey D."/>
            <person name="Hunt A."/>
            <person name="Burton J."/>
            <person name="Sims S."/>
            <person name="McLay K."/>
            <person name="Plumb B."/>
            <person name="Davis J."/>
            <person name="Clee C."/>
            <person name="Oliver K."/>
            <person name="Clark R."/>
            <person name="Riddle C."/>
            <person name="Elliot D."/>
            <person name="Eliott D."/>
            <person name="Threadgold G."/>
            <person name="Harden G."/>
            <person name="Ware D."/>
            <person name="Begum S."/>
            <person name="Mortimore B."/>
            <person name="Mortimer B."/>
            <person name="Kerry G."/>
            <person name="Heath P."/>
            <person name="Phillimore B."/>
            <person name="Tracey A."/>
            <person name="Corby N."/>
            <person name="Dunn M."/>
            <person name="Johnson C."/>
            <person name="Wood J."/>
            <person name="Clark S."/>
            <person name="Pelan S."/>
            <person name="Griffiths G."/>
            <person name="Smith M."/>
            <person name="Glithero R."/>
            <person name="Howden P."/>
            <person name="Barker N."/>
            <person name="Lloyd C."/>
            <person name="Stevens C."/>
            <person name="Harley J."/>
            <person name="Holt K."/>
            <person name="Panagiotidis G."/>
            <person name="Lovell J."/>
            <person name="Beasley H."/>
            <person name="Henderson C."/>
            <person name="Gordon D."/>
            <person name="Auger K."/>
            <person name="Wright D."/>
            <person name="Collins J."/>
            <person name="Raisen C."/>
            <person name="Dyer L."/>
            <person name="Leung K."/>
            <person name="Robertson L."/>
            <person name="Ambridge K."/>
            <person name="Leongamornlert D."/>
            <person name="McGuire S."/>
            <person name="Gilderthorp R."/>
            <person name="Griffiths C."/>
            <person name="Manthravadi D."/>
            <person name="Nichol S."/>
            <person name="Barker G."/>
            <person name="Whitehead S."/>
            <person name="Kay M."/>
            <person name="Brown J."/>
            <person name="Murnane C."/>
            <person name="Gray E."/>
            <person name="Humphries M."/>
            <person name="Sycamore N."/>
            <person name="Barker D."/>
            <person name="Saunders D."/>
            <person name="Wallis J."/>
            <person name="Babbage A."/>
            <person name="Hammond S."/>
            <person name="Mashreghi-Mohammadi M."/>
            <person name="Barr L."/>
            <person name="Martin S."/>
            <person name="Wray P."/>
            <person name="Ellington A."/>
            <person name="Matthews N."/>
            <person name="Ellwood M."/>
            <person name="Woodmansey R."/>
            <person name="Clark G."/>
            <person name="Cooper J."/>
            <person name="Cooper J."/>
            <person name="Tromans A."/>
            <person name="Grafham D."/>
            <person name="Skuce C."/>
            <person name="Pandian R."/>
            <person name="Andrews R."/>
            <person name="Harrison E."/>
            <person name="Kimberley A."/>
            <person name="Garnett J."/>
            <person name="Fosker N."/>
            <person name="Hall R."/>
            <person name="Garner P."/>
            <person name="Kelly D."/>
            <person name="Bird C."/>
            <person name="Palmer S."/>
            <person name="Gehring I."/>
            <person name="Berger A."/>
            <person name="Dooley C.M."/>
            <person name="Ersan-Urun Z."/>
            <person name="Eser C."/>
            <person name="Geiger H."/>
            <person name="Geisler M."/>
            <person name="Karotki L."/>
            <person name="Kirn A."/>
            <person name="Konantz J."/>
            <person name="Konantz M."/>
            <person name="Oberlander M."/>
            <person name="Rudolph-Geiger S."/>
            <person name="Teucke M."/>
            <person name="Lanz C."/>
            <person name="Raddatz G."/>
            <person name="Osoegawa K."/>
            <person name="Zhu B."/>
            <person name="Rapp A."/>
            <person name="Widaa S."/>
            <person name="Langford C."/>
            <person name="Yang F."/>
            <person name="Schuster S.C."/>
            <person name="Carter N.P."/>
            <person name="Harrow J."/>
            <person name="Ning Z."/>
            <person name="Herrero J."/>
            <person name="Searle S.M."/>
            <person name="Enright A."/>
            <person name="Geisler R."/>
            <person name="Plasterk R.H."/>
            <person name="Lee C."/>
            <person name="Westerfield M."/>
            <person name="de Jong P.J."/>
            <person name="Zon L.I."/>
            <person name="Postlethwait J.H."/>
            <person name="Nusslein-Volhard C."/>
            <person name="Hubbard T.J."/>
            <person name="Roest Crollius H."/>
            <person name="Rogers J."/>
            <person name="Stemple D.L."/>
        </authorList>
    </citation>
    <scope>NUCLEOTIDE SEQUENCE [LARGE SCALE GENOMIC DNA]</scope>
</reference>
<dbReference type="RefSeq" id="NP_001013590.1">
    <property type="nucleotide sequence ID" value="NM_001013572.1"/>
</dbReference>
<feature type="compositionally biased region" description="Low complexity" evidence="2">
    <location>
        <begin position="102"/>
        <end position="112"/>
    </location>
</feature>
<accession>Q5BLF2</accession>
<proteinExistence type="evidence at protein level"/>
<reference evidence="3" key="1">
    <citation type="submission" date="2005-02" db="EMBL/GenBank/DDBJ databases">
        <authorList>
            <consortium name="NIH - Zebrafish Gene Collection (ZGC) project"/>
        </authorList>
    </citation>
    <scope>NUCLEOTIDE SEQUENCE [LARGE SCALE MRNA]</scope>
    <source>
        <tissue evidence="3">Embryo</tissue>
    </source>
</reference>
<dbReference type="AGR" id="ZFIN:ZDB-GENE-030131-5347"/>
<keyword evidence="1" id="KW-0175">Coiled coil</keyword>
<keyword evidence="7" id="KW-1267">Proteomics identification</keyword>
<dbReference type="ZFIN" id="ZDB-GENE-030131-5347">
    <property type="gene designation" value="si:dkeyp-34c12.1"/>
</dbReference>
<evidence type="ECO:0000256" key="1">
    <source>
        <dbReference type="SAM" id="Coils"/>
    </source>
</evidence>
<evidence type="ECO:0000313" key="5">
    <source>
        <dbReference type="RefSeq" id="NP_001013590.1"/>
    </source>
</evidence>
<gene>
    <name evidence="5 6" type="primary">si:dkeyp-34c12.1</name>
    <name evidence="5" type="synonym">fd14c11</name>
    <name evidence="5" type="synonym">wu:fd14c11</name>
    <name evidence="3 5" type="synonym">zgc:112971</name>
</gene>
<feature type="compositionally biased region" description="Polar residues" evidence="2">
    <location>
        <begin position="301"/>
        <end position="317"/>
    </location>
</feature>
<reference evidence="5" key="4">
    <citation type="submission" date="2025-04" db="UniProtKB">
        <authorList>
            <consortium name="RefSeq"/>
        </authorList>
    </citation>
    <scope>IDENTIFICATION</scope>
</reference>
<feature type="coiled-coil region" evidence="1">
    <location>
        <begin position="228"/>
        <end position="293"/>
    </location>
</feature>
<reference evidence="5" key="3">
    <citation type="journal article" date="2016" name="BMC Genomics">
        <title>Gene evolution and gene expression after whole genome duplication in fish: the PhyloFish database.</title>
        <authorList>
            <person name="Pasquier J."/>
            <person name="Cabau C."/>
            <person name="Nguyen T."/>
            <person name="Jouanno E."/>
            <person name="Severac D."/>
            <person name="Braasch I."/>
            <person name="Journot L."/>
            <person name="Pontarotti P."/>
            <person name="Klopp C."/>
            <person name="Postlethwait J.H."/>
            <person name="Guiguen Y."/>
            <person name="Bobe J."/>
        </authorList>
    </citation>
    <scope>NUCLEOTIDE SEQUENCE</scope>
</reference>
<evidence type="ECO:0000313" key="6">
    <source>
        <dbReference type="ZFIN" id="ZDB-GENE-030131-5347"/>
    </source>
</evidence>
<protein>
    <submittedName>
        <fullName evidence="5">Uncharacterized protein LOC570187 isoform 1</fullName>
    </submittedName>
    <submittedName>
        <fullName evidence="3">Zgc:112971</fullName>
    </submittedName>
</protein>
<name>Q5BLF2_DANRE</name>
<feature type="region of interest" description="Disordered" evidence="2">
    <location>
        <begin position="1"/>
        <end position="120"/>
    </location>
</feature>
<evidence type="ECO:0000313" key="4">
    <source>
        <dbReference type="Proteomes" id="UP000000437"/>
    </source>
</evidence>
<dbReference type="KEGG" id="dre:570187"/>
<feature type="compositionally biased region" description="Low complexity" evidence="2">
    <location>
        <begin position="430"/>
        <end position="460"/>
    </location>
</feature>
<evidence type="ECO:0000256" key="2">
    <source>
        <dbReference type="SAM" id="MobiDB-lite"/>
    </source>
</evidence>
<feature type="region of interest" description="Disordered" evidence="2">
    <location>
        <begin position="301"/>
        <end position="527"/>
    </location>
</feature>
<organism evidence="3">
    <name type="scientific">Danio rerio</name>
    <name type="common">Zebrafish</name>
    <name type="synonym">Brachydanio rerio</name>
    <dbReference type="NCBI Taxonomy" id="7955"/>
    <lineage>
        <taxon>Eukaryota</taxon>
        <taxon>Metazoa</taxon>
        <taxon>Chordata</taxon>
        <taxon>Craniata</taxon>
        <taxon>Vertebrata</taxon>
        <taxon>Euteleostomi</taxon>
        <taxon>Actinopterygii</taxon>
        <taxon>Neopterygii</taxon>
        <taxon>Teleostei</taxon>
        <taxon>Ostariophysi</taxon>
        <taxon>Cypriniformes</taxon>
        <taxon>Danionidae</taxon>
        <taxon>Danioninae</taxon>
        <taxon>Danio</taxon>
    </lineage>
</organism>
<keyword evidence="4" id="KW-1185">Reference proteome</keyword>
<dbReference type="AlphaFoldDB" id="Q5BLF2"/>
<sequence length="549" mass="58667">MSSKRGKVKRTKNVRNVDLDDAPSLAQSIIEKNHPNIIPAGRQLERTPPCKSERITIHQLSKPDASPTADQAVKDKPRAQEIAKPIPQNGSEERDEGKSIRRSSSIVASATTGNADPESFIQGMQGYQWTDTDLEFIYETKRKKQVQQAQLELSVVQKSLKRMRQMRDLAIVAHVKIQTELSKVPSCDRMQQISYKILLRSQNSSQLEGLDFKARLAQLKYADVICTIAEEKTEVSKLKAELEKAQAMREKEEQLTKDIDSYKEKINQIEVNVHTLTAEIAALESQLSGKEEALRPAKQLQQVRKGLQTSAASNANKTHPALKPSASATKSSSAASATKPTSATSATKPSSIDSATKPSSGASVAKTSRATSALKLSNDASAPKPSSAEHSGATYAPEPSKCSRSLSPLNSSSTASAPEPSKPTIATSGPKPSSAVSATKPSKSSSAASATKPSKSSRAASDPKPSKSSRAAFATKPSKSSRTASAPKLSEPSAVPKPPKSIATPSNPFKPPATMKDSKTLKLTTGIKASADDVAGLRRSKRIASKKDK</sequence>
<feature type="compositionally biased region" description="Polar residues" evidence="2">
    <location>
        <begin position="352"/>
        <end position="380"/>
    </location>
</feature>
<evidence type="ECO:0000313" key="3">
    <source>
        <dbReference type="EMBL" id="AAH90464.1"/>
    </source>
</evidence>
<evidence type="ECO:0007829" key="7">
    <source>
        <dbReference type="PeptideAtlas" id="Q5BLF2"/>
    </source>
</evidence>
<dbReference type="EMBL" id="BC090464">
    <property type="protein sequence ID" value="AAH90464.1"/>
    <property type="molecule type" value="mRNA"/>
</dbReference>
<feature type="compositionally biased region" description="Low complexity" evidence="2">
    <location>
        <begin position="400"/>
        <end position="416"/>
    </location>
</feature>